<dbReference type="Proteomes" id="UP001217417">
    <property type="component" value="Unassembled WGS sequence"/>
</dbReference>
<accession>A0AAD7QQD0</accession>
<protein>
    <submittedName>
        <fullName evidence="1">Uncharacterized protein</fullName>
    </submittedName>
</protein>
<dbReference type="EMBL" id="JARPMG010000006">
    <property type="protein sequence ID" value="KAJ8099544.1"/>
    <property type="molecule type" value="Genomic_DNA"/>
</dbReference>
<evidence type="ECO:0000313" key="2">
    <source>
        <dbReference type="Proteomes" id="UP001217417"/>
    </source>
</evidence>
<reference evidence="1" key="1">
    <citation type="submission" date="2023-03" db="EMBL/GenBank/DDBJ databases">
        <title>Near-Complete genome sequence of Lipomyces tetrasporous NRRL Y-64009, an oleaginous yeast capable of growing on lignocellulosic hydrolysates.</title>
        <authorList>
            <consortium name="Lawrence Berkeley National Laboratory"/>
            <person name="Jagtap S.S."/>
            <person name="Liu J.-J."/>
            <person name="Walukiewicz H.E."/>
            <person name="Pangilinan J."/>
            <person name="Lipzen A."/>
            <person name="Ahrendt S."/>
            <person name="Koriabine M."/>
            <person name="Cobaugh K."/>
            <person name="Salamov A."/>
            <person name="Yoshinaga Y."/>
            <person name="Ng V."/>
            <person name="Daum C."/>
            <person name="Grigoriev I.V."/>
            <person name="Slininger P.J."/>
            <person name="Dien B.S."/>
            <person name="Jin Y.-S."/>
            <person name="Rao C.V."/>
        </authorList>
    </citation>
    <scope>NUCLEOTIDE SEQUENCE</scope>
    <source>
        <strain evidence="1">NRRL Y-64009</strain>
    </source>
</reference>
<organism evidence="1 2">
    <name type="scientific">Lipomyces tetrasporus</name>
    <dbReference type="NCBI Taxonomy" id="54092"/>
    <lineage>
        <taxon>Eukaryota</taxon>
        <taxon>Fungi</taxon>
        <taxon>Dikarya</taxon>
        <taxon>Ascomycota</taxon>
        <taxon>Saccharomycotina</taxon>
        <taxon>Lipomycetes</taxon>
        <taxon>Lipomycetales</taxon>
        <taxon>Lipomycetaceae</taxon>
        <taxon>Lipomyces</taxon>
    </lineage>
</organism>
<keyword evidence="2" id="KW-1185">Reference proteome</keyword>
<dbReference type="InterPro" id="IPR015422">
    <property type="entry name" value="PyrdxlP-dep_Trfase_small"/>
</dbReference>
<dbReference type="Gene3D" id="3.90.1150.10">
    <property type="entry name" value="Aspartate Aminotransferase, domain 1"/>
    <property type="match status" value="1"/>
</dbReference>
<dbReference type="GeneID" id="80879260"/>
<proteinExistence type="predicted"/>
<dbReference type="AlphaFoldDB" id="A0AAD7QQD0"/>
<evidence type="ECO:0000313" key="1">
    <source>
        <dbReference type="EMBL" id="KAJ8099544.1"/>
    </source>
</evidence>
<name>A0AAD7QQD0_9ASCO</name>
<gene>
    <name evidence="1" type="ORF">POJ06DRAFT_112520</name>
</gene>
<sequence length="92" mass="10499">MNEAGLQEGDVHWLREQMPNGFGAVFPLEMKTAEMSRQLPGFLTLFQHPTSLGGVESQVEWRKVVDKSAKSTLLRLTISYRQACNICRYGRR</sequence>
<dbReference type="RefSeq" id="XP_056042994.1">
    <property type="nucleotide sequence ID" value="XM_056184094.1"/>
</dbReference>
<comment type="caution">
    <text evidence="1">The sequence shown here is derived from an EMBL/GenBank/DDBJ whole genome shotgun (WGS) entry which is preliminary data.</text>
</comment>